<reference evidence="1 2" key="1">
    <citation type="submission" date="2017-10" db="EMBL/GenBank/DDBJ databases">
        <authorList>
            <person name="Banno H."/>
            <person name="Chua N.-H."/>
        </authorList>
    </citation>
    <scope>NUCLEOTIDE SEQUENCE [LARGE SCALE GENOMIC DNA]</scope>
    <source>
        <strain evidence="1 2">YW11</strain>
    </source>
</reference>
<dbReference type="Proteomes" id="UP000223527">
    <property type="component" value="Unassembled WGS sequence"/>
</dbReference>
<dbReference type="AlphaFoldDB" id="A0A2C7A659"/>
<keyword evidence="2" id="KW-1185">Reference proteome</keyword>
<proteinExistence type="predicted"/>
<protein>
    <submittedName>
        <fullName evidence="1">Uncharacterized protein</fullName>
    </submittedName>
</protein>
<evidence type="ECO:0000313" key="2">
    <source>
        <dbReference type="Proteomes" id="UP000223527"/>
    </source>
</evidence>
<name>A0A2C7A659_9PROT</name>
<organism evidence="1 2">
    <name type="scientific">Teichococcus rhizosphaerae</name>
    <dbReference type="NCBI Taxonomy" id="1335062"/>
    <lineage>
        <taxon>Bacteria</taxon>
        <taxon>Pseudomonadati</taxon>
        <taxon>Pseudomonadota</taxon>
        <taxon>Alphaproteobacteria</taxon>
        <taxon>Acetobacterales</taxon>
        <taxon>Roseomonadaceae</taxon>
        <taxon>Roseomonas</taxon>
    </lineage>
</organism>
<dbReference type="OrthoDB" id="7869524at2"/>
<sequence length="76" mass="8183">MIGTRELYASANGDRWLLARDSSSGRVFVRHEPSVASGGQRAEFEIGDFLVRGGQGPEHQALLRLIGTLVEDGASN</sequence>
<dbReference type="RefSeq" id="WP_099096587.1">
    <property type="nucleotide sequence ID" value="NZ_PDNU01000035.1"/>
</dbReference>
<dbReference type="EMBL" id="PDNU01000035">
    <property type="protein sequence ID" value="PHK93820.1"/>
    <property type="molecule type" value="Genomic_DNA"/>
</dbReference>
<gene>
    <name evidence="1" type="ORF">CR162_16235</name>
</gene>
<evidence type="ECO:0000313" key="1">
    <source>
        <dbReference type="EMBL" id="PHK93820.1"/>
    </source>
</evidence>
<comment type="caution">
    <text evidence="1">The sequence shown here is derived from an EMBL/GenBank/DDBJ whole genome shotgun (WGS) entry which is preliminary data.</text>
</comment>
<accession>A0A2C7A659</accession>